<evidence type="ECO:0000256" key="2">
    <source>
        <dbReference type="RuleBase" id="RU004429"/>
    </source>
</evidence>
<feature type="transmembrane region" description="Helical" evidence="2">
    <location>
        <begin position="95"/>
        <end position="116"/>
    </location>
</feature>
<evidence type="ECO:0000313" key="3">
    <source>
        <dbReference type="EMBL" id="GAA3615922.1"/>
    </source>
</evidence>
<keyword evidence="2" id="KW-1133">Transmembrane helix</keyword>
<keyword evidence="2" id="KW-0874">Quinone</keyword>
<comment type="caution">
    <text evidence="2">Lacks conserved residue(s) required for the propagation of feature annotation.</text>
</comment>
<feature type="transmembrane region" description="Helical" evidence="2">
    <location>
        <begin position="32"/>
        <end position="49"/>
    </location>
</feature>
<proteinExistence type="inferred from homology"/>
<dbReference type="Pfam" id="PF00499">
    <property type="entry name" value="Oxidored_q3"/>
    <property type="match status" value="1"/>
</dbReference>
<comment type="catalytic activity">
    <reaction evidence="2">
        <text>a quinone + NADH + 5 H(+)(in) = a quinol + NAD(+) + 4 H(+)(out)</text>
        <dbReference type="Rhea" id="RHEA:57888"/>
        <dbReference type="ChEBI" id="CHEBI:15378"/>
        <dbReference type="ChEBI" id="CHEBI:24646"/>
        <dbReference type="ChEBI" id="CHEBI:57540"/>
        <dbReference type="ChEBI" id="CHEBI:57945"/>
        <dbReference type="ChEBI" id="CHEBI:132124"/>
    </reaction>
</comment>
<comment type="similarity">
    <text evidence="1 2">Belongs to the complex I subunit 6 family.</text>
</comment>
<sequence>MSGPDLLLTALALLAAASGLLAVTGSRVVHCALWLVVSLGALAGVYLVLGAEVVALVQLLVYVGAVVVLVIFALMLTRAPVEPSDRLDAPKGQKLAAVVAGISVGGILAGTLIYALQDLTVKVQGEQGSARNIGRAVFSGWLLPFELLSVLLLAALVAAIAVSRHLPAEKRPGQSLTEDGGVQ</sequence>
<dbReference type="Proteomes" id="UP001501074">
    <property type="component" value="Unassembled WGS sequence"/>
</dbReference>
<comment type="function">
    <text evidence="2">NDH-1 shuttles electrons from NADH, via FMN and iron-sulfur (Fe-S) centers, to quinones in the respiratory chain. Couples the redox reaction to proton translocation (for every two electrons transferred, four hydrogen ions are translocated across the cytoplasmic membrane), and thus conserves the redox energy in a proton gradient.</text>
</comment>
<feature type="transmembrane region" description="Helical" evidence="2">
    <location>
        <begin position="56"/>
        <end position="75"/>
    </location>
</feature>
<keyword evidence="2" id="KW-0472">Membrane</keyword>
<evidence type="ECO:0000313" key="4">
    <source>
        <dbReference type="Proteomes" id="UP001501074"/>
    </source>
</evidence>
<keyword evidence="2" id="KW-1003">Cell membrane</keyword>
<keyword evidence="2" id="KW-0812">Transmembrane</keyword>
<organism evidence="3 4">
    <name type="scientific">Kineosporia mesophila</name>
    <dbReference type="NCBI Taxonomy" id="566012"/>
    <lineage>
        <taxon>Bacteria</taxon>
        <taxon>Bacillati</taxon>
        <taxon>Actinomycetota</taxon>
        <taxon>Actinomycetes</taxon>
        <taxon>Kineosporiales</taxon>
        <taxon>Kineosporiaceae</taxon>
        <taxon>Kineosporia</taxon>
    </lineage>
</organism>
<comment type="caution">
    <text evidence="3">The sequence shown here is derived from an EMBL/GenBank/DDBJ whole genome shotgun (WGS) entry which is preliminary data.</text>
</comment>
<keyword evidence="4" id="KW-1185">Reference proteome</keyword>
<dbReference type="EC" id="7.1.1.-" evidence="2"/>
<reference evidence="4" key="1">
    <citation type="journal article" date="2019" name="Int. J. Syst. Evol. Microbiol.">
        <title>The Global Catalogue of Microorganisms (GCM) 10K type strain sequencing project: providing services to taxonomists for standard genome sequencing and annotation.</title>
        <authorList>
            <consortium name="The Broad Institute Genomics Platform"/>
            <consortium name="The Broad Institute Genome Sequencing Center for Infectious Disease"/>
            <person name="Wu L."/>
            <person name="Ma J."/>
        </authorList>
    </citation>
    <scope>NUCLEOTIDE SEQUENCE [LARGE SCALE GENOMIC DNA]</scope>
    <source>
        <strain evidence="4">JCM 16902</strain>
    </source>
</reference>
<keyword evidence="2" id="KW-0520">NAD</keyword>
<protein>
    <recommendedName>
        <fullName evidence="2">NADH-quinone oxidoreductase subunit J</fullName>
        <ecNumber evidence="2">7.1.1.-</ecNumber>
    </recommendedName>
</protein>
<evidence type="ECO:0000256" key="1">
    <source>
        <dbReference type="ARBA" id="ARBA00005698"/>
    </source>
</evidence>
<dbReference type="PANTHER" id="PTHR33269:SF17">
    <property type="entry name" value="NADH-UBIQUINONE OXIDOREDUCTASE CHAIN 6"/>
    <property type="match status" value="1"/>
</dbReference>
<comment type="subcellular location">
    <subcellularLocation>
        <location evidence="2">Cell membrane</location>
        <topology evidence="2">Multi-pass membrane protein</topology>
    </subcellularLocation>
</comment>
<dbReference type="PANTHER" id="PTHR33269">
    <property type="entry name" value="NADH-UBIQUINONE OXIDOREDUCTASE CHAIN 6"/>
    <property type="match status" value="1"/>
</dbReference>
<dbReference type="EMBL" id="BAAAZO010000006">
    <property type="protein sequence ID" value="GAA3615922.1"/>
    <property type="molecule type" value="Genomic_DNA"/>
</dbReference>
<dbReference type="Gene3D" id="1.20.120.1200">
    <property type="entry name" value="NADH-ubiquinone/plastoquinone oxidoreductase chain 6, subunit NuoJ"/>
    <property type="match status" value="1"/>
</dbReference>
<accession>A0ABP6ZP90</accession>
<dbReference type="InterPro" id="IPR042106">
    <property type="entry name" value="Nuo/plastoQ_OxRdtase_6_NuoJ"/>
</dbReference>
<feature type="transmembrane region" description="Helical" evidence="2">
    <location>
        <begin position="137"/>
        <end position="162"/>
    </location>
</feature>
<dbReference type="RefSeq" id="WP_231482861.1">
    <property type="nucleotide sequence ID" value="NZ_BAAAZO010000006.1"/>
</dbReference>
<gene>
    <name evidence="3" type="ORF">GCM10022223_35280</name>
</gene>
<name>A0ABP6ZP90_9ACTN</name>
<dbReference type="InterPro" id="IPR001457">
    <property type="entry name" value="NADH_UbQ/plastoQ_OxRdtase_su6"/>
</dbReference>